<evidence type="ECO:0000256" key="4">
    <source>
        <dbReference type="ARBA" id="ARBA00022475"/>
    </source>
</evidence>
<dbReference type="AlphaFoldDB" id="A0A6L3ZJA7"/>
<dbReference type="Pfam" id="PF01594">
    <property type="entry name" value="AI-2E_transport"/>
    <property type="match status" value="1"/>
</dbReference>
<dbReference type="EMBL" id="WBVQ01000001">
    <property type="protein sequence ID" value="KAB2817961.1"/>
    <property type="molecule type" value="Genomic_DNA"/>
</dbReference>
<feature type="transmembrane region" description="Helical" evidence="8">
    <location>
        <begin position="241"/>
        <end position="268"/>
    </location>
</feature>
<evidence type="ECO:0000313" key="9">
    <source>
        <dbReference type="EMBL" id="KAB2817961.1"/>
    </source>
</evidence>
<evidence type="ECO:0000256" key="5">
    <source>
        <dbReference type="ARBA" id="ARBA00022692"/>
    </source>
</evidence>
<reference evidence="9 10" key="1">
    <citation type="submission" date="2019-10" db="EMBL/GenBank/DDBJ databases">
        <title>Genome sequence of Phaeocystidibacter marisrubri JCM30614 (type strain).</title>
        <authorList>
            <person name="Bowman J.P."/>
        </authorList>
    </citation>
    <scope>NUCLEOTIDE SEQUENCE [LARGE SCALE GENOMIC DNA]</scope>
    <source>
        <strain evidence="9 10">JCM 30614</strain>
    </source>
</reference>
<evidence type="ECO:0000256" key="3">
    <source>
        <dbReference type="ARBA" id="ARBA00022448"/>
    </source>
</evidence>
<dbReference type="Proteomes" id="UP000484164">
    <property type="component" value="Unassembled WGS sequence"/>
</dbReference>
<keyword evidence="5 8" id="KW-0812">Transmembrane</keyword>
<dbReference type="RefSeq" id="WP_151692649.1">
    <property type="nucleotide sequence ID" value="NZ_BMGX01000002.1"/>
</dbReference>
<evidence type="ECO:0000256" key="1">
    <source>
        <dbReference type="ARBA" id="ARBA00004651"/>
    </source>
</evidence>
<evidence type="ECO:0000256" key="8">
    <source>
        <dbReference type="SAM" id="Phobius"/>
    </source>
</evidence>
<evidence type="ECO:0000313" key="10">
    <source>
        <dbReference type="Proteomes" id="UP000484164"/>
    </source>
</evidence>
<dbReference type="OrthoDB" id="9793390at2"/>
<comment type="subcellular location">
    <subcellularLocation>
        <location evidence="1">Cell membrane</location>
        <topology evidence="1">Multi-pass membrane protein</topology>
    </subcellularLocation>
</comment>
<keyword evidence="7 8" id="KW-0472">Membrane</keyword>
<name>A0A6L3ZJA7_9FLAO</name>
<feature type="transmembrane region" description="Helical" evidence="8">
    <location>
        <begin position="63"/>
        <end position="86"/>
    </location>
</feature>
<evidence type="ECO:0000256" key="7">
    <source>
        <dbReference type="ARBA" id="ARBA00023136"/>
    </source>
</evidence>
<evidence type="ECO:0000256" key="2">
    <source>
        <dbReference type="ARBA" id="ARBA00009773"/>
    </source>
</evidence>
<organism evidence="9 10">
    <name type="scientific">Phaeocystidibacter marisrubri</name>
    <dbReference type="NCBI Taxonomy" id="1577780"/>
    <lineage>
        <taxon>Bacteria</taxon>
        <taxon>Pseudomonadati</taxon>
        <taxon>Bacteroidota</taxon>
        <taxon>Flavobacteriia</taxon>
        <taxon>Flavobacteriales</taxon>
        <taxon>Phaeocystidibacteraceae</taxon>
        <taxon>Phaeocystidibacter</taxon>
    </lineage>
</organism>
<feature type="transmembrane region" description="Helical" evidence="8">
    <location>
        <begin position="280"/>
        <end position="298"/>
    </location>
</feature>
<dbReference type="GO" id="GO:0005886">
    <property type="term" value="C:plasma membrane"/>
    <property type="evidence" value="ECO:0007669"/>
    <property type="project" value="UniProtKB-SubCell"/>
</dbReference>
<feature type="transmembrane region" description="Helical" evidence="8">
    <location>
        <begin position="153"/>
        <end position="175"/>
    </location>
</feature>
<protein>
    <submittedName>
        <fullName evidence="9">AI-2E family transporter</fullName>
    </submittedName>
</protein>
<dbReference type="PANTHER" id="PTHR21716:SF53">
    <property type="entry name" value="PERMEASE PERM-RELATED"/>
    <property type="match status" value="1"/>
</dbReference>
<dbReference type="PANTHER" id="PTHR21716">
    <property type="entry name" value="TRANSMEMBRANE PROTEIN"/>
    <property type="match status" value="1"/>
</dbReference>
<sequence length="365" mass="40093">MFKTTELVKSVFQLLFWAAIAWLVYTVRGMLVYLVVGAILTVMGKPIVRNLHKLQIGKFRLPLWICSILTIIIFAGIIVGGASLLIPELVSEITMLSKIDYNSVFKHFEGSITSVQTLMQDWNILPEVSESDLRESLAEIFNLHTIRSTFGTLVGGLGNVGIAIFSIIFILFFFLKEERLADAFIENFVNAKYTKSVESVIPKVKKTLTRYFIGLTIQLSVIFTLVYLGLSLIGIENAVVIALFAATMNVIPYIGPIIGIGFGLVLGLGQELAIDPSIDILLTSGKILMVFIIIQLLDNIVSQPLIFSNSINAHPLEIFIVISIAGTLAGIAGMVIAVPLYSVLRIIAKESKVNVKFIETLSKNA</sequence>
<evidence type="ECO:0000256" key="6">
    <source>
        <dbReference type="ARBA" id="ARBA00022989"/>
    </source>
</evidence>
<proteinExistence type="inferred from homology"/>
<comment type="similarity">
    <text evidence="2">Belongs to the autoinducer-2 exporter (AI-2E) (TC 2.A.86) family.</text>
</comment>
<feature type="transmembrane region" description="Helical" evidence="8">
    <location>
        <begin position="318"/>
        <end position="344"/>
    </location>
</feature>
<accession>A0A6L3ZJA7</accession>
<keyword evidence="10" id="KW-1185">Reference proteome</keyword>
<keyword evidence="3" id="KW-0813">Transport</keyword>
<feature type="transmembrane region" description="Helical" evidence="8">
    <location>
        <begin position="31"/>
        <end position="51"/>
    </location>
</feature>
<comment type="caution">
    <text evidence="9">The sequence shown here is derived from an EMBL/GenBank/DDBJ whole genome shotgun (WGS) entry which is preliminary data.</text>
</comment>
<feature type="transmembrane region" description="Helical" evidence="8">
    <location>
        <begin position="211"/>
        <end position="235"/>
    </location>
</feature>
<gene>
    <name evidence="9" type="ORF">F8C82_06035</name>
</gene>
<dbReference type="InterPro" id="IPR002549">
    <property type="entry name" value="AI-2E-like"/>
</dbReference>
<keyword evidence="4" id="KW-1003">Cell membrane</keyword>
<keyword evidence="6 8" id="KW-1133">Transmembrane helix</keyword>